<feature type="transmembrane region" description="Helical" evidence="1">
    <location>
        <begin position="222"/>
        <end position="240"/>
    </location>
</feature>
<evidence type="ECO:0000313" key="2">
    <source>
        <dbReference type="EMBL" id="RVD84827.1"/>
    </source>
</evidence>
<organism evidence="2 3">
    <name type="scientific">Arthrobotrys flagrans</name>
    <name type="common">Nematode-trapping fungus</name>
    <name type="synonym">Trichothecium flagrans</name>
    <dbReference type="NCBI Taxonomy" id="97331"/>
    <lineage>
        <taxon>Eukaryota</taxon>
        <taxon>Fungi</taxon>
        <taxon>Dikarya</taxon>
        <taxon>Ascomycota</taxon>
        <taxon>Pezizomycotina</taxon>
        <taxon>Orbiliomycetes</taxon>
        <taxon>Orbiliales</taxon>
        <taxon>Orbiliaceae</taxon>
        <taxon>Arthrobotrys</taxon>
    </lineage>
</organism>
<dbReference type="RefSeq" id="XP_067490371.1">
    <property type="nucleotide sequence ID" value="XM_067632064.1"/>
</dbReference>
<sequence>MPLPLRHINISLSLLWIHSFTTLVTTLLTYLTIKSVRTNNASSRATSNSNIVLSQWDKVLKVVTSVLEAITEICVVQALFQTRSITLPVLFYYMSEVIIHVLQLAYLRFRPTSVRGAVSIFLTPILLISPFLILTILAERKLNPSALLFLLIGAGSHIAKTSINFYRDYAPGQKTTAIRTLQWPLWLTLALVLATTSVFIVCGLEGLILISRGGLAKLGADLHPVFLIPSILLGILNALGHSESNHKKSSNAGDFKSTYSQADYATSRAAIDAVAMFVCTLLLSLQTPTWVQLISYGCIAIATTLAVAKLCKAFNVNVDQPQVEILDNENHELEDYSATRKLLDSEEVSIRRKKSRLQGSYYSFTLKLWILFASLLGTKLLLERPSHYTRIDEITSKINSEWSTPKAASMDIVISYYKEDIDSVEKFLLGLKQIEQLRLLEPNIIVYAKNNASDVKALQRRLEADQVKILPNKGREGGTYLRHIIDRYDTLANHTLFIQAEPHSKARLINRIQLYFDPSRTGMLDLGYRELRGCKCLDCRDEYGWRDTMGLIPDLMAQAHHIKCDENTQVATSYKGQFIVSSKRIRAAKKSLYESLNEKLVGKNRVIIGNPLEDRIDAPFFGYSLERSWGAIFQCADLAVVRDMCPSLTLLGTGFGDFEGAKAEDCGCLDS</sequence>
<dbReference type="AlphaFoldDB" id="A0A437A0N6"/>
<feature type="transmembrane region" description="Helical" evidence="1">
    <location>
        <begin position="90"/>
        <end position="109"/>
    </location>
</feature>
<feature type="transmembrane region" description="Helical" evidence="1">
    <location>
        <begin position="361"/>
        <end position="382"/>
    </location>
</feature>
<dbReference type="EMBL" id="SAEB01000006">
    <property type="protein sequence ID" value="RVD84827.1"/>
    <property type="molecule type" value="Genomic_DNA"/>
</dbReference>
<proteinExistence type="predicted"/>
<dbReference type="PANTHER" id="PTHR37490:SF1">
    <property type="entry name" value="GLYCOSYLTRANSFERASE 2-LIKE DOMAIN-CONTAINING PROTEIN"/>
    <property type="match status" value="1"/>
</dbReference>
<dbReference type="STRING" id="97331.A0A437A0N6"/>
<keyword evidence="1" id="KW-0812">Transmembrane</keyword>
<evidence type="ECO:0000256" key="1">
    <source>
        <dbReference type="SAM" id="Phobius"/>
    </source>
</evidence>
<dbReference type="GeneID" id="93585477"/>
<protein>
    <submittedName>
        <fullName evidence="2">Uncharacterized protein</fullName>
    </submittedName>
</protein>
<accession>A0A437A0N6</accession>
<keyword evidence="3" id="KW-1185">Reference proteome</keyword>
<feature type="transmembrane region" description="Helical" evidence="1">
    <location>
        <begin position="184"/>
        <end position="210"/>
    </location>
</feature>
<dbReference type="PANTHER" id="PTHR37490">
    <property type="entry name" value="EXPRESSED PROTEIN"/>
    <property type="match status" value="1"/>
</dbReference>
<keyword evidence="1" id="KW-1133">Transmembrane helix</keyword>
<feature type="transmembrane region" description="Helical" evidence="1">
    <location>
        <begin position="144"/>
        <end position="163"/>
    </location>
</feature>
<dbReference type="Proteomes" id="UP000283090">
    <property type="component" value="Unassembled WGS sequence"/>
</dbReference>
<dbReference type="InterPro" id="IPR021838">
    <property type="entry name" value="DUF3431"/>
</dbReference>
<feature type="transmembrane region" description="Helical" evidence="1">
    <location>
        <begin position="293"/>
        <end position="311"/>
    </location>
</feature>
<evidence type="ECO:0000313" key="3">
    <source>
        <dbReference type="Proteomes" id="UP000283090"/>
    </source>
</evidence>
<reference evidence="2 3" key="1">
    <citation type="submission" date="2019-01" db="EMBL/GenBank/DDBJ databases">
        <title>Intercellular communication is required for trap formation in the nematode-trapping fungus Duddingtonia flagrans.</title>
        <authorList>
            <person name="Youssar L."/>
            <person name="Wernet V."/>
            <person name="Hensel N."/>
            <person name="Hildebrandt H.-G."/>
            <person name="Fischer R."/>
        </authorList>
    </citation>
    <scope>NUCLEOTIDE SEQUENCE [LARGE SCALE GENOMIC DNA]</scope>
    <source>
        <strain evidence="2 3">CBS H-5679</strain>
    </source>
</reference>
<feature type="transmembrane region" description="Helical" evidence="1">
    <location>
        <begin position="12"/>
        <end position="33"/>
    </location>
</feature>
<gene>
    <name evidence="2" type="ORF">DFL_003166</name>
</gene>
<dbReference type="OrthoDB" id="28755at2759"/>
<feature type="transmembrane region" description="Helical" evidence="1">
    <location>
        <begin position="116"/>
        <end position="138"/>
    </location>
</feature>
<keyword evidence="1" id="KW-0472">Membrane</keyword>
<comment type="caution">
    <text evidence="2">The sequence shown here is derived from an EMBL/GenBank/DDBJ whole genome shotgun (WGS) entry which is preliminary data.</text>
</comment>
<name>A0A437A0N6_ARTFL</name>
<dbReference type="VEuPathDB" id="FungiDB:DFL_003166"/>
<dbReference type="Pfam" id="PF11913">
    <property type="entry name" value="DUF3431"/>
    <property type="match status" value="1"/>
</dbReference>